<sequence>MEAEDQRPSLPQHSEKPLSRLNSYVANSRVGKYFKLSQRNSTFTTELRAGTATFLTMAYILAVNASILTDSGGTCSVSDCVPLCSDLSIPLSNCTGSGLSIKQPDSSCKFDPVNPGYTACLESVRKDLIVATVASSLIGCVIMGALANLPLGLAPGMGTNAYFAYTVVGFHGSGNVTYQSALAAVFIEGLIFLLISAVGLRAKLAKLIPKPVRISSSAGIGLFLAFIGLQNNQGIGLIGYSSSTLVTLGACPSSSRASLAPVITAANGTTSLLPGGTVSGDILCLRDRMESPTFWLGVVGFVIIAYCLMKNIKGAMIYGIVFVTAVSWFRNTEVTAFPNTESGNSAYQYFKKVVDIHTIKSTAGALSFKDIGKGTFWEALVTFLYVDILDTTGTLYSMARFAGFTDPKGDFEGQYFAFMSDATSIVVGSLMGTSPVTAFIESSTGIREGGRTGITALAVAAYFLLAFFFTPLLASIPAWAVGPPLILVGVLMMRSVVEIEWEDMRQAIPAFVTLILMPLTYSIAYGLIGGIGTYVVLNLWDWGAEFLAKFGVVKSKLSVPVPVPVRSVNGVNGTRTQPGHGQDANVKTLEVEF</sequence>
<gene>
    <name evidence="1" type="ORF">L6164_030172</name>
</gene>
<reference evidence="1 2" key="1">
    <citation type="journal article" date="2022" name="DNA Res.">
        <title>Chromosomal-level genome assembly of the orchid tree Bauhinia variegata (Leguminosae; Cercidoideae) supports the allotetraploid origin hypothesis of Bauhinia.</title>
        <authorList>
            <person name="Zhong Y."/>
            <person name="Chen Y."/>
            <person name="Zheng D."/>
            <person name="Pang J."/>
            <person name="Liu Y."/>
            <person name="Luo S."/>
            <person name="Meng S."/>
            <person name="Qian L."/>
            <person name="Wei D."/>
            <person name="Dai S."/>
            <person name="Zhou R."/>
        </authorList>
    </citation>
    <scope>NUCLEOTIDE SEQUENCE [LARGE SCALE GENOMIC DNA]</scope>
    <source>
        <strain evidence="1">BV-YZ2020</strain>
    </source>
</reference>
<evidence type="ECO:0000313" key="1">
    <source>
        <dbReference type="EMBL" id="KAI4306932.1"/>
    </source>
</evidence>
<name>A0ACB9LBC1_BAUVA</name>
<keyword evidence="2" id="KW-1185">Reference proteome</keyword>
<protein>
    <submittedName>
        <fullName evidence="1">Uncharacterized protein</fullName>
    </submittedName>
</protein>
<dbReference type="EMBL" id="CM039437">
    <property type="protein sequence ID" value="KAI4306932.1"/>
    <property type="molecule type" value="Genomic_DNA"/>
</dbReference>
<organism evidence="1 2">
    <name type="scientific">Bauhinia variegata</name>
    <name type="common">Purple orchid tree</name>
    <name type="synonym">Phanera variegata</name>
    <dbReference type="NCBI Taxonomy" id="167791"/>
    <lineage>
        <taxon>Eukaryota</taxon>
        <taxon>Viridiplantae</taxon>
        <taxon>Streptophyta</taxon>
        <taxon>Embryophyta</taxon>
        <taxon>Tracheophyta</taxon>
        <taxon>Spermatophyta</taxon>
        <taxon>Magnoliopsida</taxon>
        <taxon>eudicotyledons</taxon>
        <taxon>Gunneridae</taxon>
        <taxon>Pentapetalae</taxon>
        <taxon>rosids</taxon>
        <taxon>fabids</taxon>
        <taxon>Fabales</taxon>
        <taxon>Fabaceae</taxon>
        <taxon>Cercidoideae</taxon>
        <taxon>Cercideae</taxon>
        <taxon>Bauhiniinae</taxon>
        <taxon>Bauhinia</taxon>
    </lineage>
</organism>
<comment type="caution">
    <text evidence="1">The sequence shown here is derived from an EMBL/GenBank/DDBJ whole genome shotgun (WGS) entry which is preliminary data.</text>
</comment>
<evidence type="ECO:0000313" key="2">
    <source>
        <dbReference type="Proteomes" id="UP000828941"/>
    </source>
</evidence>
<accession>A0ACB9LBC1</accession>
<proteinExistence type="predicted"/>
<dbReference type="Proteomes" id="UP000828941">
    <property type="component" value="Chromosome 12"/>
</dbReference>